<reference evidence="2" key="1">
    <citation type="submission" date="2023-01" db="EMBL/GenBank/DDBJ databases">
        <title>Sulfurovum sp. zt1-1 genome assembly.</title>
        <authorList>
            <person name="Wang J."/>
        </authorList>
    </citation>
    <scope>NUCLEOTIDE SEQUENCE</scope>
    <source>
        <strain evidence="2">Zt1-1</strain>
    </source>
</reference>
<comment type="caution">
    <text evidence="2">The sequence shown here is derived from an EMBL/GenBank/DDBJ whole genome shotgun (WGS) entry which is preliminary data.</text>
</comment>
<feature type="signal peptide" evidence="1">
    <location>
        <begin position="1"/>
        <end position="21"/>
    </location>
</feature>
<protein>
    <recommendedName>
        <fullName evidence="4">Outer membrane protein beta-barrel domain-containing protein</fullName>
    </recommendedName>
</protein>
<accession>A0ABT7QYS0</accession>
<dbReference type="InterPro" id="IPR028974">
    <property type="entry name" value="TSP_type-3_rpt"/>
</dbReference>
<proteinExistence type="predicted"/>
<dbReference type="SUPFAM" id="SSF56935">
    <property type="entry name" value="Porins"/>
    <property type="match status" value="1"/>
</dbReference>
<gene>
    <name evidence="2" type="ORF">PGH07_07315</name>
</gene>
<evidence type="ECO:0008006" key="4">
    <source>
        <dbReference type="Google" id="ProtNLM"/>
    </source>
</evidence>
<dbReference type="EMBL" id="JAQIBD010000002">
    <property type="protein sequence ID" value="MDM5271983.1"/>
    <property type="molecule type" value="Genomic_DNA"/>
</dbReference>
<feature type="chain" id="PRO_5046272709" description="Outer membrane protein beta-barrel domain-containing protein" evidence="1">
    <location>
        <begin position="22"/>
        <end position="273"/>
    </location>
</feature>
<name>A0ABT7QYS0_9BACT</name>
<sequence>MNMMMIRTILTGLILSAFAIAQPNSDQDMDGVPDAVDQCSNTPFLDEVNAEGCSTNKLFLPDEEDNDGLDVILGYGLNNNEDILGRETQHTTNLQISYYQNDWSYSIRSGYFMANQEHGTLDTILKIKRKFKLNDTFKLGMGVGIKLPTYDYVGNKTDYTFYGSLSYYPISDYSILAGVNYTFINDIEETVPLQDINAYYIGTGHFFTKNLYASISYSYADSKFTTQHPTKALMGILFYKIDQKWYTTLSYRHEIDDDDLHNAFNIKLGYSIW</sequence>
<keyword evidence="3" id="KW-1185">Reference proteome</keyword>
<evidence type="ECO:0000256" key="1">
    <source>
        <dbReference type="SAM" id="SignalP"/>
    </source>
</evidence>
<organism evidence="2 3">
    <name type="scientific">Sulfurovum zhangzhouensis</name>
    <dbReference type="NCBI Taxonomy" id="3019067"/>
    <lineage>
        <taxon>Bacteria</taxon>
        <taxon>Pseudomonadati</taxon>
        <taxon>Campylobacterota</taxon>
        <taxon>Epsilonproteobacteria</taxon>
        <taxon>Campylobacterales</taxon>
        <taxon>Sulfurovaceae</taxon>
        <taxon>Sulfurovum</taxon>
    </lineage>
</organism>
<keyword evidence="1" id="KW-0732">Signal</keyword>
<evidence type="ECO:0000313" key="2">
    <source>
        <dbReference type="EMBL" id="MDM5271983.1"/>
    </source>
</evidence>
<dbReference type="Proteomes" id="UP001169069">
    <property type="component" value="Unassembled WGS sequence"/>
</dbReference>
<dbReference type="SUPFAM" id="SSF103647">
    <property type="entry name" value="TSP type-3 repeat"/>
    <property type="match status" value="1"/>
</dbReference>
<dbReference type="RefSeq" id="WP_289413716.1">
    <property type="nucleotide sequence ID" value="NZ_JAQIBD010000002.1"/>
</dbReference>
<evidence type="ECO:0000313" key="3">
    <source>
        <dbReference type="Proteomes" id="UP001169069"/>
    </source>
</evidence>